<keyword evidence="3" id="KW-1185">Reference proteome</keyword>
<sequence>MNETSSDRPIELFKFKDAGRVGSQMTSHKMELEALQAKETPTLREWNFGWSHTRPEHIPDRADSIPASPHSRDGYSDVKEPMPSYPKPEERTTAKSHSPLLDKPDIDRTYPLSFVHTEWPEPVVAIPGKVAPARVVLHSTLNKEETHTSYRKLRDESEHVHNSAGSKSKRTAIPTEIFRVLMSAILNLSEKVNV</sequence>
<reference evidence="2" key="1">
    <citation type="journal article" date="2020" name="Nat. Commun.">
        <title>Large-scale genome sequencing of mycorrhizal fungi provides insights into the early evolution of symbiotic traits.</title>
        <authorList>
            <person name="Miyauchi S."/>
            <person name="Kiss E."/>
            <person name="Kuo A."/>
            <person name="Drula E."/>
            <person name="Kohler A."/>
            <person name="Sanchez-Garcia M."/>
            <person name="Morin E."/>
            <person name="Andreopoulos B."/>
            <person name="Barry K.W."/>
            <person name="Bonito G."/>
            <person name="Buee M."/>
            <person name="Carver A."/>
            <person name="Chen C."/>
            <person name="Cichocki N."/>
            <person name="Clum A."/>
            <person name="Culley D."/>
            <person name="Crous P.W."/>
            <person name="Fauchery L."/>
            <person name="Girlanda M."/>
            <person name="Hayes R.D."/>
            <person name="Keri Z."/>
            <person name="LaButti K."/>
            <person name="Lipzen A."/>
            <person name="Lombard V."/>
            <person name="Magnuson J."/>
            <person name="Maillard F."/>
            <person name="Murat C."/>
            <person name="Nolan M."/>
            <person name="Ohm R.A."/>
            <person name="Pangilinan J."/>
            <person name="Pereira M.F."/>
            <person name="Perotto S."/>
            <person name="Peter M."/>
            <person name="Pfister S."/>
            <person name="Riley R."/>
            <person name="Sitrit Y."/>
            <person name="Stielow J.B."/>
            <person name="Szollosi G."/>
            <person name="Zifcakova L."/>
            <person name="Stursova M."/>
            <person name="Spatafora J.W."/>
            <person name="Tedersoo L."/>
            <person name="Vaario L.M."/>
            <person name="Yamada A."/>
            <person name="Yan M."/>
            <person name="Wang P."/>
            <person name="Xu J."/>
            <person name="Bruns T."/>
            <person name="Baldrian P."/>
            <person name="Vilgalys R."/>
            <person name="Dunand C."/>
            <person name="Henrissat B."/>
            <person name="Grigoriev I.V."/>
            <person name="Hibbett D."/>
            <person name="Nagy L.G."/>
            <person name="Martin F.M."/>
        </authorList>
    </citation>
    <scope>NUCLEOTIDE SEQUENCE</scope>
    <source>
        <strain evidence="2">UP504</strain>
    </source>
</reference>
<protein>
    <submittedName>
        <fullName evidence="2">Uncharacterized protein</fullName>
    </submittedName>
</protein>
<evidence type="ECO:0000256" key="1">
    <source>
        <dbReference type="SAM" id="MobiDB-lite"/>
    </source>
</evidence>
<feature type="compositionally biased region" description="Basic and acidic residues" evidence="1">
    <location>
        <begin position="53"/>
        <end position="63"/>
    </location>
</feature>
<evidence type="ECO:0000313" key="3">
    <source>
        <dbReference type="Proteomes" id="UP000886523"/>
    </source>
</evidence>
<name>A0A9P6AGZ1_9AGAM</name>
<organism evidence="2 3">
    <name type="scientific">Hydnum rufescens UP504</name>
    <dbReference type="NCBI Taxonomy" id="1448309"/>
    <lineage>
        <taxon>Eukaryota</taxon>
        <taxon>Fungi</taxon>
        <taxon>Dikarya</taxon>
        <taxon>Basidiomycota</taxon>
        <taxon>Agaricomycotina</taxon>
        <taxon>Agaricomycetes</taxon>
        <taxon>Cantharellales</taxon>
        <taxon>Hydnaceae</taxon>
        <taxon>Hydnum</taxon>
    </lineage>
</organism>
<dbReference type="AlphaFoldDB" id="A0A9P6AGZ1"/>
<dbReference type="Proteomes" id="UP000886523">
    <property type="component" value="Unassembled WGS sequence"/>
</dbReference>
<proteinExistence type="predicted"/>
<comment type="caution">
    <text evidence="2">The sequence shown here is derived from an EMBL/GenBank/DDBJ whole genome shotgun (WGS) entry which is preliminary data.</text>
</comment>
<feature type="compositionally biased region" description="Basic and acidic residues" evidence="1">
    <location>
        <begin position="70"/>
        <end position="80"/>
    </location>
</feature>
<dbReference type="EMBL" id="MU129148">
    <property type="protein sequence ID" value="KAF9505526.1"/>
    <property type="molecule type" value="Genomic_DNA"/>
</dbReference>
<evidence type="ECO:0000313" key="2">
    <source>
        <dbReference type="EMBL" id="KAF9505526.1"/>
    </source>
</evidence>
<accession>A0A9P6AGZ1</accession>
<feature type="region of interest" description="Disordered" evidence="1">
    <location>
        <begin position="52"/>
        <end position="102"/>
    </location>
</feature>
<gene>
    <name evidence="2" type="ORF">BS47DRAFT_1489803</name>
</gene>